<dbReference type="EMBL" id="VISO01000002">
    <property type="protein sequence ID" value="TVZ72842.1"/>
    <property type="molecule type" value="Genomic_DNA"/>
</dbReference>
<gene>
    <name evidence="1" type="ORF">BCL32_1029</name>
</gene>
<dbReference type="AlphaFoldDB" id="A0A559TE08"/>
<evidence type="ECO:0000313" key="1">
    <source>
        <dbReference type="EMBL" id="TVZ72842.1"/>
    </source>
</evidence>
<protein>
    <submittedName>
        <fullName evidence="1">Uncharacterized protein</fullName>
    </submittedName>
</protein>
<dbReference type="Proteomes" id="UP000319824">
    <property type="component" value="Unassembled WGS sequence"/>
</dbReference>
<dbReference type="RefSeq" id="WP_022717899.1">
    <property type="nucleotide sequence ID" value="NZ_ATTQ01000019.1"/>
</dbReference>
<comment type="caution">
    <text evidence="1">The sequence shown here is derived from an EMBL/GenBank/DDBJ whole genome shotgun (WGS) entry which is preliminary data.</text>
</comment>
<evidence type="ECO:0000313" key="2">
    <source>
        <dbReference type="Proteomes" id="UP000319824"/>
    </source>
</evidence>
<reference evidence="1 2" key="1">
    <citation type="submission" date="2019-06" db="EMBL/GenBank/DDBJ databases">
        <title>Pac Bio to generate improved reference genome sequences for organisms with transposon mutant libraries (support for FEBA project).</title>
        <authorList>
            <person name="Blow M."/>
        </authorList>
    </citation>
    <scope>NUCLEOTIDE SEQUENCE [LARGE SCALE GENOMIC DNA]</scope>
    <source>
        <strain evidence="1 2">USDA 1844</strain>
    </source>
</reference>
<name>A0A559TE08_9HYPH</name>
<organism evidence="1 2">
    <name type="scientific">Rhizobium mongolense USDA 1844</name>
    <dbReference type="NCBI Taxonomy" id="1079460"/>
    <lineage>
        <taxon>Bacteria</taxon>
        <taxon>Pseudomonadati</taxon>
        <taxon>Pseudomonadota</taxon>
        <taxon>Alphaproteobacteria</taxon>
        <taxon>Hyphomicrobiales</taxon>
        <taxon>Rhizobiaceae</taxon>
        <taxon>Rhizobium/Agrobacterium group</taxon>
        <taxon>Rhizobium</taxon>
    </lineage>
</organism>
<sequence length="130" mass="14691">MAIKRIESDEDFRVEYPRVREWLLEALKYSTNSDERGVLAGLIDGSYSLWTGTNSAAITQNMQWDNRPVCILYLVAGDLAEILGEGHQVISTWAKANGCEGFVLFGRPGWQRVLAPHGFEFSSIVMFKEF</sequence>
<proteinExistence type="predicted"/>
<accession>A0A559TE08</accession>